<comment type="caution">
    <text evidence="1">The sequence shown here is derived from an EMBL/GenBank/DDBJ whole genome shotgun (WGS) entry which is preliminary data.</text>
</comment>
<sequence>MQVKPSTTKSTSRRIEEHRRMDDDLFTYEVEIPELSCIPCAVQQVEDLDDGDLVIYEQQVCFDENKSVYAEAVIFIKDSYKKQFEEYMKIKRQYEVYRLYINVLRDLYNTEFSEWLALKFCNHRTMDWYTKKALWIYWKRGDDEVVLIDEEISDLEDEKLINENEIAKIFKIKTDIFNFETPLCKAFNEFNYLLKVDMDLFTHDIPGFKTYEEFKNKWIHE</sequence>
<name>A0ABQ5IS14_9ASTR</name>
<dbReference type="Proteomes" id="UP001151760">
    <property type="component" value="Unassembled WGS sequence"/>
</dbReference>
<dbReference type="EMBL" id="BQNB010021111">
    <property type="protein sequence ID" value="GJU02994.1"/>
    <property type="molecule type" value="Genomic_DNA"/>
</dbReference>
<gene>
    <name evidence="1" type="ORF">Tco_1113332</name>
</gene>
<proteinExistence type="predicted"/>
<evidence type="ECO:0000313" key="1">
    <source>
        <dbReference type="EMBL" id="GJU02994.1"/>
    </source>
</evidence>
<reference evidence="1" key="2">
    <citation type="submission" date="2022-01" db="EMBL/GenBank/DDBJ databases">
        <authorList>
            <person name="Yamashiro T."/>
            <person name="Shiraishi A."/>
            <person name="Satake H."/>
            <person name="Nakayama K."/>
        </authorList>
    </citation>
    <scope>NUCLEOTIDE SEQUENCE</scope>
</reference>
<organism evidence="1 2">
    <name type="scientific">Tanacetum coccineum</name>
    <dbReference type="NCBI Taxonomy" id="301880"/>
    <lineage>
        <taxon>Eukaryota</taxon>
        <taxon>Viridiplantae</taxon>
        <taxon>Streptophyta</taxon>
        <taxon>Embryophyta</taxon>
        <taxon>Tracheophyta</taxon>
        <taxon>Spermatophyta</taxon>
        <taxon>Magnoliopsida</taxon>
        <taxon>eudicotyledons</taxon>
        <taxon>Gunneridae</taxon>
        <taxon>Pentapetalae</taxon>
        <taxon>asterids</taxon>
        <taxon>campanulids</taxon>
        <taxon>Asterales</taxon>
        <taxon>Asteraceae</taxon>
        <taxon>Asteroideae</taxon>
        <taxon>Anthemideae</taxon>
        <taxon>Anthemidinae</taxon>
        <taxon>Tanacetum</taxon>
    </lineage>
</organism>
<reference evidence="1" key="1">
    <citation type="journal article" date="2022" name="Int. J. Mol. Sci.">
        <title>Draft Genome of Tanacetum Coccineum: Genomic Comparison of Closely Related Tanacetum-Family Plants.</title>
        <authorList>
            <person name="Yamashiro T."/>
            <person name="Shiraishi A."/>
            <person name="Nakayama K."/>
            <person name="Satake H."/>
        </authorList>
    </citation>
    <scope>NUCLEOTIDE SEQUENCE</scope>
</reference>
<accession>A0ABQ5IS14</accession>
<evidence type="ECO:0000313" key="2">
    <source>
        <dbReference type="Proteomes" id="UP001151760"/>
    </source>
</evidence>
<keyword evidence="2" id="KW-1185">Reference proteome</keyword>
<protein>
    <submittedName>
        <fullName evidence="1">Uncharacterized protein</fullName>
    </submittedName>
</protein>